<accession>A0ACD4RI20</accession>
<dbReference type="EMBL" id="CP126116">
    <property type="protein sequence ID" value="WHZ60127.1"/>
    <property type="molecule type" value="Genomic_DNA"/>
</dbReference>
<dbReference type="Proteomes" id="UP001226091">
    <property type="component" value="Chromosome"/>
</dbReference>
<reference evidence="2" key="1">
    <citation type="journal article" date="2025" name="Aquaculture">
        <title>Assessment of the bioflocculant production and safety properties of Metabacillus hrfriensis sp. nov. based on phenotypic and whole-genome sequencing analysis.</title>
        <authorList>
            <person name="Zhang R."/>
            <person name="Zhao Z."/>
            <person name="Luo L."/>
            <person name="Wang S."/>
            <person name="Guo K."/>
            <person name="Xu W."/>
        </authorList>
    </citation>
    <scope>NUCLEOTIDE SEQUENCE [LARGE SCALE GENOMIC DNA]</scope>
    <source>
        <strain evidence="2">CT-WN-B3</strain>
    </source>
</reference>
<name>A0ACD4RI20_9BACI</name>
<protein>
    <submittedName>
        <fullName evidence="1">CamS family sex pheromone protein</fullName>
    </submittedName>
</protein>
<organism evidence="1 2">
    <name type="scientific">Metabacillus hrfriensis</name>
    <dbReference type="NCBI Taxonomy" id="3048891"/>
    <lineage>
        <taxon>Bacteria</taxon>
        <taxon>Bacillati</taxon>
        <taxon>Bacillota</taxon>
        <taxon>Bacilli</taxon>
        <taxon>Bacillales</taxon>
        <taxon>Bacillaceae</taxon>
        <taxon>Metabacillus</taxon>
    </lineage>
</organism>
<proteinExistence type="predicted"/>
<keyword evidence="2" id="KW-1185">Reference proteome</keyword>
<gene>
    <name evidence="1" type="ORF">QLQ22_01890</name>
</gene>
<sequence>MVMLLAGCLFLSACAPSFGDQEEIVRETEDESTEKAIIPKYNISDSYYKMILPFKEGKARGLVAENINTRLDIDEFETGLMRVAQDEFSPDNHLYQEGQYLDEKTVREWLGRKLEGDKLKEAQEKAKANDETFKNEGLNPIASTEGDYIQQNENSPIYLAHMLEHNYLVRKGENTVELGGVVIGLALNSVHYYREAVGEPQREYVIDPQMLEAEGKKMAEEVIKRVRSQKGLENVPVVIALYKQAPKSSIVPGSFIASTVVDGGSNQIGKWDSIDEEYVFFPSPQGTEDYREDANLFERFKQDIDEFFPNYTGVIGKAFYKGEEMQELKIDIPMQFYGKSEVIAFTQFVTGKVVDYFPDYVSVEVNINSTSGQEALIVRKPGQEKPTVHIYQ</sequence>
<evidence type="ECO:0000313" key="2">
    <source>
        <dbReference type="Proteomes" id="UP001226091"/>
    </source>
</evidence>
<evidence type="ECO:0000313" key="1">
    <source>
        <dbReference type="EMBL" id="WHZ60127.1"/>
    </source>
</evidence>